<feature type="domain" description="BRCT" evidence="10">
    <location>
        <begin position="1"/>
        <end position="91"/>
    </location>
</feature>
<dbReference type="InterPro" id="IPR036420">
    <property type="entry name" value="BRCT_dom_sf"/>
</dbReference>
<dbReference type="PROSITE" id="PS50172">
    <property type="entry name" value="BRCT"/>
    <property type="match status" value="1"/>
</dbReference>
<dbReference type="SMART" id="SM00292">
    <property type="entry name" value="BRCT"/>
    <property type="match status" value="1"/>
</dbReference>
<dbReference type="Pfam" id="PF12738">
    <property type="entry name" value="PTCB-BRCT"/>
    <property type="match status" value="1"/>
</dbReference>
<dbReference type="GO" id="GO:0008270">
    <property type="term" value="F:zinc ion binding"/>
    <property type="evidence" value="ECO:0007669"/>
    <property type="project" value="UniProtKB-KW"/>
</dbReference>
<dbReference type="EMBL" id="JAIWQS010000001">
    <property type="protein sequence ID" value="KAJ8775013.1"/>
    <property type="molecule type" value="Genomic_DNA"/>
</dbReference>
<dbReference type="GO" id="GO:0005694">
    <property type="term" value="C:chromosome"/>
    <property type="evidence" value="ECO:0007669"/>
    <property type="project" value="UniProtKB-SubCell"/>
</dbReference>
<dbReference type="Proteomes" id="UP001159364">
    <property type="component" value="Linkage Group LG01"/>
</dbReference>
<comment type="subcellular location">
    <subcellularLocation>
        <location evidence="1">Chromosome</location>
    </subcellularLocation>
</comment>
<keyword evidence="4 7" id="KW-0863">Zinc-finger</keyword>
<feature type="compositionally biased region" description="Low complexity" evidence="8">
    <location>
        <begin position="340"/>
        <end position="350"/>
    </location>
</feature>
<dbReference type="PANTHER" id="PTHR47776">
    <property type="entry name" value="F5A8.9 PROTEIN"/>
    <property type="match status" value="1"/>
</dbReference>
<dbReference type="InterPro" id="IPR013083">
    <property type="entry name" value="Znf_RING/FYVE/PHD"/>
</dbReference>
<dbReference type="SUPFAM" id="SSF52113">
    <property type="entry name" value="BRCT domain"/>
    <property type="match status" value="1"/>
</dbReference>
<dbReference type="InterPro" id="IPR018957">
    <property type="entry name" value="Znf_C3HC4_RING-type"/>
</dbReference>
<evidence type="ECO:0000256" key="4">
    <source>
        <dbReference type="ARBA" id="ARBA00022771"/>
    </source>
</evidence>
<dbReference type="SUPFAM" id="SSF57903">
    <property type="entry name" value="FYVE/PHD zinc finger"/>
    <property type="match status" value="1"/>
</dbReference>
<evidence type="ECO:0000259" key="9">
    <source>
        <dbReference type="PROSITE" id="PS50089"/>
    </source>
</evidence>
<feature type="region of interest" description="Disordered" evidence="8">
    <location>
        <begin position="328"/>
        <end position="352"/>
    </location>
</feature>
<keyword evidence="12" id="KW-1185">Reference proteome</keyword>
<proteinExistence type="predicted"/>
<evidence type="ECO:0000259" key="10">
    <source>
        <dbReference type="PROSITE" id="PS50172"/>
    </source>
</evidence>
<dbReference type="Gene3D" id="3.30.40.10">
    <property type="entry name" value="Zinc/RING finger domain, C3HC4 (zinc finger)"/>
    <property type="match status" value="1"/>
</dbReference>
<dbReference type="InterPro" id="IPR017907">
    <property type="entry name" value="Znf_RING_CS"/>
</dbReference>
<dbReference type="Gene3D" id="3.40.50.10190">
    <property type="entry name" value="BRCT domain"/>
    <property type="match status" value="1"/>
</dbReference>
<evidence type="ECO:0000256" key="1">
    <source>
        <dbReference type="ARBA" id="ARBA00004286"/>
    </source>
</evidence>
<evidence type="ECO:0000256" key="5">
    <source>
        <dbReference type="ARBA" id="ARBA00022833"/>
    </source>
</evidence>
<dbReference type="Pfam" id="PF00097">
    <property type="entry name" value="zf-C3HC4"/>
    <property type="match status" value="1"/>
</dbReference>
<organism evidence="11 12">
    <name type="scientific">Erythroxylum novogranatense</name>
    <dbReference type="NCBI Taxonomy" id="1862640"/>
    <lineage>
        <taxon>Eukaryota</taxon>
        <taxon>Viridiplantae</taxon>
        <taxon>Streptophyta</taxon>
        <taxon>Embryophyta</taxon>
        <taxon>Tracheophyta</taxon>
        <taxon>Spermatophyta</taxon>
        <taxon>Magnoliopsida</taxon>
        <taxon>eudicotyledons</taxon>
        <taxon>Gunneridae</taxon>
        <taxon>Pentapetalae</taxon>
        <taxon>rosids</taxon>
        <taxon>fabids</taxon>
        <taxon>Malpighiales</taxon>
        <taxon>Erythroxylaceae</taxon>
        <taxon>Erythroxylum</taxon>
    </lineage>
</organism>
<protein>
    <recommendedName>
        <fullName evidence="6">RING-type E3 ubiquitin transferase BRCA1</fullName>
    </recommendedName>
</protein>
<keyword evidence="5" id="KW-0862">Zinc</keyword>
<name>A0AAV8U9P1_9ROSI</name>
<comment type="caution">
    <text evidence="11">The sequence shown here is derived from an EMBL/GenBank/DDBJ whole genome shotgun (WGS) entry which is preliminary data.</text>
</comment>
<dbReference type="PANTHER" id="PTHR47776:SF2">
    <property type="entry name" value="RING-TYPE E3 UBIQUITIN TRANSFERASE BRCA1"/>
    <property type="match status" value="1"/>
</dbReference>
<evidence type="ECO:0000256" key="2">
    <source>
        <dbReference type="ARBA" id="ARBA00022454"/>
    </source>
</evidence>
<dbReference type="SMART" id="SM00184">
    <property type="entry name" value="RING"/>
    <property type="match status" value="1"/>
</dbReference>
<evidence type="ECO:0000256" key="6">
    <source>
        <dbReference type="ARBA" id="ARBA00031556"/>
    </source>
</evidence>
<evidence type="ECO:0000256" key="7">
    <source>
        <dbReference type="PROSITE-ProRule" id="PRU00175"/>
    </source>
</evidence>
<feature type="domain" description="RING-type" evidence="9">
    <location>
        <begin position="394"/>
        <end position="439"/>
    </location>
</feature>
<dbReference type="PROSITE" id="PS00518">
    <property type="entry name" value="ZF_RING_1"/>
    <property type="match status" value="1"/>
</dbReference>
<keyword evidence="2" id="KW-0158">Chromosome</keyword>
<dbReference type="InterPro" id="IPR001357">
    <property type="entry name" value="BRCT_dom"/>
</dbReference>
<dbReference type="SUPFAM" id="SSF57850">
    <property type="entry name" value="RING/U-box"/>
    <property type="match status" value="1"/>
</dbReference>
<sequence length="545" mass="60946">MDSPIEGMGSVVATVSGYHGSARFDLIKLISKTGANFVGAMSRSTTHLVCWKFEGRKFDLARKFNTIVVNHRWVEECIKQGRHVPEHPYTLQSGQEIGPLLLECMDNSENLNEEGRPLFENSNILGDIERKVTGMGGGDSDLGGWTDSFLLKEDSCHVARNNKTRKYNSRHKCCRKSSRQEKWSGSRECLEEIPSSGLVIREYGDSDTEFSMRPPREKRFARLVDPYADTNLRSTRGKRKITDYIGDTSLVNSSCDGRRLTKKHSGKDKLETVVLDSDEESYPNLFVNMKTDTAAPPQTINDERIIELFQSGGTSGAALNEDDNFTAEQSDEIEDTRDQNSAASGNSNSSPISVLRALERSNGATASKDPPENIQNEDLHEPIATLSTSVDISCAICWTEFSSTRGILACGHRFCYSCIQNWADHMASRRRISTCPLCKASFLSITKVEDAATSDQKIYSQTIPLASSATDVFNLVYQERQLVGTESFAGPVCIECRCTEPEDLLIHCHVCQTRSIHSYCLDPPLSPWTCVHCKDLQMLYHHNWY</sequence>
<dbReference type="PROSITE" id="PS50089">
    <property type="entry name" value="ZF_RING_2"/>
    <property type="match status" value="1"/>
</dbReference>
<evidence type="ECO:0000313" key="11">
    <source>
        <dbReference type="EMBL" id="KAJ8775013.1"/>
    </source>
</evidence>
<keyword evidence="3" id="KW-0479">Metal-binding</keyword>
<dbReference type="InterPro" id="IPR011011">
    <property type="entry name" value="Znf_FYVE_PHD"/>
</dbReference>
<evidence type="ECO:0000313" key="12">
    <source>
        <dbReference type="Proteomes" id="UP001159364"/>
    </source>
</evidence>
<reference evidence="11 12" key="1">
    <citation type="submission" date="2021-09" db="EMBL/GenBank/DDBJ databases">
        <title>Genomic insights and catalytic innovation underlie evolution of tropane alkaloids biosynthesis.</title>
        <authorList>
            <person name="Wang Y.-J."/>
            <person name="Tian T."/>
            <person name="Huang J.-P."/>
            <person name="Huang S.-X."/>
        </authorList>
    </citation>
    <scope>NUCLEOTIDE SEQUENCE [LARGE SCALE GENOMIC DNA]</scope>
    <source>
        <strain evidence="11">KIB-2018</strain>
        <tissue evidence="11">Leaf</tissue>
    </source>
</reference>
<evidence type="ECO:0000256" key="3">
    <source>
        <dbReference type="ARBA" id="ARBA00022723"/>
    </source>
</evidence>
<gene>
    <name evidence="11" type="ORF">K2173_020017</name>
</gene>
<dbReference type="InterPro" id="IPR001841">
    <property type="entry name" value="Znf_RING"/>
</dbReference>
<accession>A0AAV8U9P1</accession>
<dbReference type="AlphaFoldDB" id="A0AAV8U9P1"/>
<evidence type="ECO:0000256" key="8">
    <source>
        <dbReference type="SAM" id="MobiDB-lite"/>
    </source>
</evidence>